<keyword evidence="2 4" id="KW-0378">Hydrolase</keyword>
<evidence type="ECO:0000256" key="2">
    <source>
        <dbReference type="ARBA" id="ARBA00022801"/>
    </source>
</evidence>
<feature type="active site" description="Charge relay system" evidence="3">
    <location>
        <position position="406"/>
    </location>
</feature>
<feature type="active site" description="Acyl-ester intermediate" evidence="3">
    <location>
        <position position="190"/>
    </location>
</feature>
<evidence type="ECO:0000313" key="7">
    <source>
        <dbReference type="Proteomes" id="UP000287601"/>
    </source>
</evidence>
<protein>
    <recommendedName>
        <fullName evidence="4">Carboxylic ester hydrolase</fullName>
        <ecNumber evidence="4">3.1.1.-</ecNumber>
    </recommendedName>
</protein>
<evidence type="ECO:0000256" key="1">
    <source>
        <dbReference type="ARBA" id="ARBA00005964"/>
    </source>
</evidence>
<dbReference type="KEGG" id="amij:EQM06_08655"/>
<dbReference type="EMBL" id="CP035281">
    <property type="protein sequence ID" value="QAT43283.1"/>
    <property type="molecule type" value="Genomic_DNA"/>
</dbReference>
<reference evidence="6 7" key="1">
    <citation type="submission" date="2019-01" db="EMBL/GenBank/DDBJ databases">
        <title>Draft genomes of a novel of Aminipila strains.</title>
        <authorList>
            <person name="Ma S."/>
        </authorList>
    </citation>
    <scope>NUCLEOTIDE SEQUENCE [LARGE SCALE GENOMIC DNA]</scope>
    <source>
        <strain evidence="7">JN-39</strain>
    </source>
</reference>
<dbReference type="PANTHER" id="PTHR11559">
    <property type="entry name" value="CARBOXYLESTERASE"/>
    <property type="match status" value="1"/>
</dbReference>
<name>A0A410PWF6_9FIRM</name>
<dbReference type="InterPro" id="IPR000997">
    <property type="entry name" value="Cholinesterase"/>
</dbReference>
<proteinExistence type="inferred from homology"/>
<evidence type="ECO:0000256" key="4">
    <source>
        <dbReference type="RuleBase" id="RU361235"/>
    </source>
</evidence>
<evidence type="ECO:0000313" key="6">
    <source>
        <dbReference type="EMBL" id="QAT43283.1"/>
    </source>
</evidence>
<feature type="active site" description="Charge relay system" evidence="3">
    <location>
        <position position="309"/>
    </location>
</feature>
<dbReference type="Pfam" id="PF00135">
    <property type="entry name" value="COesterase"/>
    <property type="match status" value="1"/>
</dbReference>
<comment type="similarity">
    <text evidence="1 4">Belongs to the type-B carboxylesterase/lipase family.</text>
</comment>
<dbReference type="EC" id="3.1.1.-" evidence="4"/>
<dbReference type="InterPro" id="IPR002018">
    <property type="entry name" value="CarbesteraseB"/>
</dbReference>
<dbReference type="SUPFAM" id="SSF53474">
    <property type="entry name" value="alpha/beta-Hydrolases"/>
    <property type="match status" value="1"/>
</dbReference>
<dbReference type="PRINTS" id="PR00878">
    <property type="entry name" value="CHOLNESTRASE"/>
</dbReference>
<dbReference type="InterPro" id="IPR019826">
    <property type="entry name" value="Carboxylesterase_B_AS"/>
</dbReference>
<sequence length="502" mass="56745">MNNVTIETKYAKLEGFLSENKVNSFLGIPYAKPPVGEGRWRAPEKLDYSDKTISVTEYGLSAMQHYDQWELASVREKGEDCLTLNVWVKDMEKRNQPVMVYIHGGGYYSGGSSDPLYDGEKLAMNNDVVIVSINYRINFYGFMNFASIDPTYKESGYCGILDQVAALKWVQENIELFGGDKNNVTLFGESAGSGSVCLLSVTPAAKGLFHKAIAESGPISLYSTPEHSAMIAKDFMEMNGCSSMAEMAAKSVEELNVVYEQLREKYYYDIELMFAPTCDGEFMPAQPFKALKDGAAKDIKFMTGTTKNEYNYWSLYYDDLANEMPVFHKCVIPIMFDGKLDVDQYAEEFKQKNPDMDPGERYLEFMTQMDFRVGTELMAEYQSKYNDTYMYFFTYKSTIPKLDSCHAIEVPFVTGNLDSESGLSFTGENPPEHLSVEAQAAWVNFAATGNPNGGKVPAAWDKFTPEVHAIMEINDKEWKMHHHLNDENVKMLRPAFENSLVK</sequence>
<dbReference type="OrthoDB" id="9775851at2"/>
<evidence type="ECO:0000256" key="3">
    <source>
        <dbReference type="PIRSR" id="PIRSR600997-1"/>
    </source>
</evidence>
<dbReference type="GO" id="GO:0004104">
    <property type="term" value="F:cholinesterase activity"/>
    <property type="evidence" value="ECO:0007669"/>
    <property type="project" value="InterPro"/>
</dbReference>
<dbReference type="InterPro" id="IPR050309">
    <property type="entry name" value="Type-B_Carboxylest/Lipase"/>
</dbReference>
<accession>A0A410PWF6</accession>
<organism evidence="6 7">
    <name type="scientific">Aminipila luticellarii</name>
    <dbReference type="NCBI Taxonomy" id="2507160"/>
    <lineage>
        <taxon>Bacteria</taxon>
        <taxon>Bacillati</taxon>
        <taxon>Bacillota</taxon>
        <taxon>Clostridia</taxon>
        <taxon>Peptostreptococcales</taxon>
        <taxon>Anaerovoracaceae</taxon>
        <taxon>Aminipila</taxon>
    </lineage>
</organism>
<keyword evidence="7" id="KW-1185">Reference proteome</keyword>
<feature type="domain" description="Carboxylesterase type B" evidence="5">
    <location>
        <begin position="5"/>
        <end position="490"/>
    </location>
</feature>
<dbReference type="AlphaFoldDB" id="A0A410PWF6"/>
<dbReference type="Proteomes" id="UP000287601">
    <property type="component" value="Chromosome"/>
</dbReference>
<evidence type="ECO:0000259" key="5">
    <source>
        <dbReference type="Pfam" id="PF00135"/>
    </source>
</evidence>
<dbReference type="PROSITE" id="PS00122">
    <property type="entry name" value="CARBOXYLESTERASE_B_1"/>
    <property type="match status" value="1"/>
</dbReference>
<gene>
    <name evidence="6" type="ORF">EQM06_08655</name>
</gene>
<dbReference type="Gene3D" id="3.40.50.1820">
    <property type="entry name" value="alpha/beta hydrolase"/>
    <property type="match status" value="1"/>
</dbReference>
<dbReference type="RefSeq" id="WP_128745955.1">
    <property type="nucleotide sequence ID" value="NZ_CP035281.1"/>
</dbReference>
<dbReference type="InterPro" id="IPR029058">
    <property type="entry name" value="AB_hydrolase_fold"/>
</dbReference>